<evidence type="ECO:0000313" key="2">
    <source>
        <dbReference type="Proteomes" id="UP001550853"/>
    </source>
</evidence>
<dbReference type="EMBL" id="JBEZVI010000015">
    <property type="protein sequence ID" value="MEU3712199.1"/>
    <property type="molecule type" value="Genomic_DNA"/>
</dbReference>
<name>A0ABV2Z2H0_9ACTN</name>
<accession>A0ABV2Z2H0</accession>
<sequence length="215" mass="23615">MTVPEIPYTAAWPQETDVTPPVTVRVSRSGYPALAFRGEMPHDRDHHDVLWRRQIIAPGRGRPVAGRVHSHRQRTAMTDLLCHVSADPALGGHALHDTPSSGEHSENRTLFLLTAEVREGHVTATPPLCHRCAPRVARARGSRKRSYTAVLVDEVRPWGVAGVLYDPTTLRPAADGGLTAVRYRSPRAPWVVAHQALISLHGITSVRLRLRSSAA</sequence>
<comment type="caution">
    <text evidence="1">The sequence shown here is derived from an EMBL/GenBank/DDBJ whole genome shotgun (WGS) entry which is preliminary data.</text>
</comment>
<evidence type="ECO:0000313" key="1">
    <source>
        <dbReference type="EMBL" id="MEU3712199.1"/>
    </source>
</evidence>
<dbReference type="Proteomes" id="UP001550853">
    <property type="component" value="Unassembled WGS sequence"/>
</dbReference>
<keyword evidence="2" id="KW-1185">Reference proteome</keyword>
<organism evidence="1 2">
    <name type="scientific">Streptomyces catenulae</name>
    <dbReference type="NCBI Taxonomy" id="66875"/>
    <lineage>
        <taxon>Bacteria</taxon>
        <taxon>Bacillati</taxon>
        <taxon>Actinomycetota</taxon>
        <taxon>Actinomycetes</taxon>
        <taxon>Kitasatosporales</taxon>
        <taxon>Streptomycetaceae</taxon>
        <taxon>Streptomyces</taxon>
    </lineage>
</organism>
<reference evidence="1 2" key="1">
    <citation type="submission" date="2024-06" db="EMBL/GenBank/DDBJ databases">
        <title>The Natural Products Discovery Center: Release of the First 8490 Sequenced Strains for Exploring Actinobacteria Biosynthetic Diversity.</title>
        <authorList>
            <person name="Kalkreuter E."/>
            <person name="Kautsar S.A."/>
            <person name="Yang D."/>
            <person name="Bader C.D."/>
            <person name="Teijaro C.N."/>
            <person name="Fluegel L."/>
            <person name="Davis C.M."/>
            <person name="Simpson J.R."/>
            <person name="Lauterbach L."/>
            <person name="Steele A.D."/>
            <person name="Gui C."/>
            <person name="Meng S."/>
            <person name="Li G."/>
            <person name="Viehrig K."/>
            <person name="Ye F."/>
            <person name="Su P."/>
            <person name="Kiefer A.F."/>
            <person name="Nichols A."/>
            <person name="Cepeda A.J."/>
            <person name="Yan W."/>
            <person name="Fan B."/>
            <person name="Jiang Y."/>
            <person name="Adhikari A."/>
            <person name="Zheng C.-J."/>
            <person name="Schuster L."/>
            <person name="Cowan T.M."/>
            <person name="Smanski M.J."/>
            <person name="Chevrette M.G."/>
            <person name="De Carvalho L.P.S."/>
            <person name="Shen B."/>
        </authorList>
    </citation>
    <scope>NUCLEOTIDE SEQUENCE [LARGE SCALE GENOMIC DNA]</scope>
    <source>
        <strain evidence="1 2">NPDC033039</strain>
    </source>
</reference>
<proteinExistence type="predicted"/>
<gene>
    <name evidence="1" type="ORF">AB0E61_19165</name>
</gene>
<dbReference type="RefSeq" id="WP_030285018.1">
    <property type="nucleotide sequence ID" value="NZ_JBEZVI010000015.1"/>
</dbReference>
<protein>
    <submittedName>
        <fullName evidence="1">Uncharacterized protein</fullName>
    </submittedName>
</protein>